<dbReference type="Pfam" id="PF06114">
    <property type="entry name" value="Peptidase_M78"/>
    <property type="match status" value="1"/>
</dbReference>
<keyword evidence="4" id="KW-1185">Reference proteome</keyword>
<feature type="domain" description="HTH cro/C1-type" evidence="2">
    <location>
        <begin position="10"/>
        <end position="66"/>
    </location>
</feature>
<dbReference type="InterPro" id="IPR010982">
    <property type="entry name" value="Lambda_DNA-bd_dom_sf"/>
</dbReference>
<dbReference type="SMART" id="SM00530">
    <property type="entry name" value="HTH_XRE"/>
    <property type="match status" value="1"/>
</dbReference>
<dbReference type="Gene3D" id="1.10.260.40">
    <property type="entry name" value="lambda repressor-like DNA-binding domains"/>
    <property type="match status" value="1"/>
</dbReference>
<dbReference type="InterPro" id="IPR052345">
    <property type="entry name" value="Rad_response_metalloprotease"/>
</dbReference>
<dbReference type="AlphaFoldDB" id="A0A4R1JLS0"/>
<dbReference type="PANTHER" id="PTHR43236">
    <property type="entry name" value="ANTITOXIN HIGA1"/>
    <property type="match status" value="1"/>
</dbReference>
<dbReference type="Proteomes" id="UP000295565">
    <property type="component" value="Unassembled WGS sequence"/>
</dbReference>
<dbReference type="SUPFAM" id="SSF47413">
    <property type="entry name" value="lambda repressor-like DNA-binding domains"/>
    <property type="match status" value="1"/>
</dbReference>
<proteinExistence type="inferred from homology"/>
<organism evidence="3 4">
    <name type="scientific">Celerinatantimonas diazotrophica</name>
    <dbReference type="NCBI Taxonomy" id="412034"/>
    <lineage>
        <taxon>Bacteria</taxon>
        <taxon>Pseudomonadati</taxon>
        <taxon>Pseudomonadota</taxon>
        <taxon>Gammaproteobacteria</taxon>
        <taxon>Celerinatantimonadaceae</taxon>
        <taxon>Celerinatantimonas</taxon>
    </lineage>
</organism>
<reference evidence="3 4" key="1">
    <citation type="submission" date="2019-03" db="EMBL/GenBank/DDBJ databases">
        <title>Genomic Encyclopedia of Type Strains, Phase IV (KMG-IV): sequencing the most valuable type-strain genomes for metagenomic binning, comparative biology and taxonomic classification.</title>
        <authorList>
            <person name="Goeker M."/>
        </authorList>
    </citation>
    <scope>NUCLEOTIDE SEQUENCE [LARGE SCALE GENOMIC DNA]</scope>
    <source>
        <strain evidence="3 4">DSM 18577</strain>
    </source>
</reference>
<dbReference type="OrthoDB" id="9794834at2"/>
<dbReference type="PANTHER" id="PTHR43236:SF1">
    <property type="entry name" value="BLL7220 PROTEIN"/>
    <property type="match status" value="1"/>
</dbReference>
<dbReference type="InterPro" id="IPR001387">
    <property type="entry name" value="Cro/C1-type_HTH"/>
</dbReference>
<dbReference type="InterPro" id="IPR010359">
    <property type="entry name" value="IrrE_HExxH"/>
</dbReference>
<accession>A0A4R1JLS0</accession>
<dbReference type="Gene3D" id="1.10.10.2910">
    <property type="match status" value="1"/>
</dbReference>
<dbReference type="Pfam" id="PF01381">
    <property type="entry name" value="HTH_3"/>
    <property type="match status" value="1"/>
</dbReference>
<sequence>MFEQFNPARLRLARLRRQYTLKLLAEKVGLSTKMVSEYEKEPCRYNPPEETLSAFAVALNYPKEFFMDTDNLEPVDRDTVSFRALKRMKASQMHAAVAAGEIGVLINNFFDNKFSLPKTNVPDYRGIEPSSAASAIRSEWDLGHRSISNMIHLLEKNGVRVFSLSENTQDVDAFSFWKDNVPYVFLNTQKSGERSRFDAAHELGHLLLHAHGVPQGKDIEAEADSFAANLLMPKETVLPYKNKLINLSSVLKLKHNWKVSAMALIVQMKNVGVLSEWQYKTLIIDAGKMGLRTREIDGIDRERSLVIEKILLSLREDGISMSKLAQLLHIPLDELSGLLFSIGLVNSGNTDMNQAKTANTRPYLRLVK</sequence>
<dbReference type="EMBL" id="SMGD01000013">
    <property type="protein sequence ID" value="TCK51986.1"/>
    <property type="molecule type" value="Genomic_DNA"/>
</dbReference>
<dbReference type="GO" id="GO:0003677">
    <property type="term" value="F:DNA binding"/>
    <property type="evidence" value="ECO:0007669"/>
    <property type="project" value="InterPro"/>
</dbReference>
<comment type="caution">
    <text evidence="3">The sequence shown here is derived from an EMBL/GenBank/DDBJ whole genome shotgun (WGS) entry which is preliminary data.</text>
</comment>
<protein>
    <submittedName>
        <fullName evidence="3">Zn-dependent peptidase ImmA (M78 family)</fullName>
    </submittedName>
</protein>
<gene>
    <name evidence="3" type="ORF">EV690_2083</name>
</gene>
<evidence type="ECO:0000313" key="4">
    <source>
        <dbReference type="Proteomes" id="UP000295565"/>
    </source>
</evidence>
<comment type="similarity">
    <text evidence="1">Belongs to the short-chain fatty acyl-CoA assimilation regulator (ScfR) family.</text>
</comment>
<dbReference type="CDD" id="cd00093">
    <property type="entry name" value="HTH_XRE"/>
    <property type="match status" value="1"/>
</dbReference>
<dbReference type="RefSeq" id="WP_131912896.1">
    <property type="nucleotide sequence ID" value="NZ_OU594967.1"/>
</dbReference>
<evidence type="ECO:0000313" key="3">
    <source>
        <dbReference type="EMBL" id="TCK51986.1"/>
    </source>
</evidence>
<name>A0A4R1JLS0_9GAMM</name>
<evidence type="ECO:0000259" key="2">
    <source>
        <dbReference type="PROSITE" id="PS50943"/>
    </source>
</evidence>
<evidence type="ECO:0000256" key="1">
    <source>
        <dbReference type="ARBA" id="ARBA00007227"/>
    </source>
</evidence>
<dbReference type="PROSITE" id="PS50943">
    <property type="entry name" value="HTH_CROC1"/>
    <property type="match status" value="1"/>
</dbReference>